<dbReference type="InterPro" id="IPR012334">
    <property type="entry name" value="Pectin_lyas_fold"/>
</dbReference>
<dbReference type="InterPro" id="IPR011050">
    <property type="entry name" value="Pectin_lyase_fold/virulence"/>
</dbReference>
<evidence type="ECO:0000256" key="1">
    <source>
        <dbReference type="SAM" id="MobiDB-lite"/>
    </source>
</evidence>
<feature type="region of interest" description="Disordered" evidence="1">
    <location>
        <begin position="1991"/>
        <end position="2012"/>
    </location>
</feature>
<reference evidence="4 5" key="1">
    <citation type="submission" date="2019-07" db="EMBL/GenBank/DDBJ databases">
        <title>Complete Genome Sequence of Leptotrichia hongkongensis Strain JMUB5056.</title>
        <authorList>
            <person name="Watanabe S."/>
            <person name="Cui L."/>
        </authorList>
    </citation>
    <scope>NUCLEOTIDE SEQUENCE [LARGE SCALE GENOMIC DNA]</scope>
    <source>
        <strain evidence="4 5">JMUB5056</strain>
        <plasmid evidence="5">pjmub5056 dna</plasmid>
    </source>
</reference>
<dbReference type="Gene3D" id="2.160.20.10">
    <property type="entry name" value="Single-stranded right-handed beta-helix, Pectin lyase-like"/>
    <property type="match status" value="1"/>
</dbReference>
<feature type="chain" id="PRO_5021706137" evidence="2">
    <location>
        <begin position="27"/>
        <end position="3251"/>
    </location>
</feature>
<feature type="signal peptide" evidence="2">
    <location>
        <begin position="1"/>
        <end position="26"/>
    </location>
</feature>
<organism evidence="4 5">
    <name type="scientific">Leptotrichia hongkongensis</name>
    <dbReference type="NCBI Taxonomy" id="554406"/>
    <lineage>
        <taxon>Bacteria</taxon>
        <taxon>Fusobacteriati</taxon>
        <taxon>Fusobacteriota</taxon>
        <taxon>Fusobacteriia</taxon>
        <taxon>Fusobacteriales</taxon>
        <taxon>Leptotrichiaceae</taxon>
        <taxon>Leptotrichia</taxon>
    </lineage>
</organism>
<evidence type="ECO:0000259" key="3">
    <source>
        <dbReference type="SMART" id="SM00912"/>
    </source>
</evidence>
<dbReference type="GO" id="GO:0003824">
    <property type="term" value="F:catalytic activity"/>
    <property type="evidence" value="ECO:0007669"/>
    <property type="project" value="UniProtKB-ARBA"/>
</dbReference>
<name>A0A510L9E6_9FUSO</name>
<dbReference type="InterPro" id="IPR025157">
    <property type="entry name" value="Hemagglutinin_rpt"/>
</dbReference>
<evidence type="ECO:0000313" key="5">
    <source>
        <dbReference type="Proteomes" id="UP000321561"/>
    </source>
</evidence>
<dbReference type="EMBL" id="AP019847">
    <property type="protein sequence ID" value="BBM60622.1"/>
    <property type="molecule type" value="Genomic_DNA"/>
</dbReference>
<accession>A0A510L9E6</accession>
<dbReference type="SMART" id="SM00912">
    <property type="entry name" value="Haemagg_act"/>
    <property type="match status" value="1"/>
</dbReference>
<sequence>MREKSRILRKLTAALLLNVFSFNILADGLQVDPNSRYNTSLDRAQNGVPVVNISTPNGRGVSINEFLEYNVGREGQVLNNADNIGRSHLAGIINANPNLGPNQAANLILLQVNGANRSQIEGYIEALSRQKVNVILSNENGIYLNGAGTINIKNFIPTTGKVKLKDGDVIGIDVEKGRVIIGAGGFDATNTDYVNVIAKAMEMQGNLVGNKVDVTLGENTVDSSGTVASKNGINSVAIDASNLGSMYAGQVRIVSTDRGAGVNSSGLIYSRDAKLEITADGKINVAKIKGDGIEINGTEYTQSELASSDKGINVNASKIKLSGETQANGDINLNGNVENKSNIYTGGNLNTLDMINSGNINASGNITAKDFKNSLATVLSGGNFNVKNLDNSGNIQVSGITDINGKFDNTGSLTSVRRISVSGNIGSTGKILTNEDLSSKDMVTSGTVAAKNLRVDNLSNDGKISTNGELTAKNVKNTGDILSSGRISGSSLVTSGKVQTNETLDIDGLLDNSGTVGASKDISVAGNVLNTGEILTNGDFASKNMDTSGTVVSNNLRTGNLKNDGKIVANKDLTAKKVSSTGDITVVGKISADSLKSSGALRTNEDFSVNGRLDNDGTIETSKNVAVSGDIGNTGKIISGGNLSGRKVTNTGDIAAAGTVSSDDMSTSGTVKANKTITVSGKLENDGAVETAEDVKVSGNIRNTGRIASNGDLTGKDTISSGTIASRNVKADNLSNDGVIIANGDLKAKNVKNTKDITAVGTVSSDDLVTSGNVRANGKITVSGKLENSGAVETSKNISVAGNIKNDGRIAANDDLTGKNTENNGNIYVKNLEVNNLKNTGKVEGVNLKTDDISNSGDITAIGKISSGNIDNSGKLLANDTISAKNIRNATNSSKIAAGKGITGERIDNSGTFATNGDIKATNSLVNSGTVDGKRIDILGADFVNSGKINADNIKANVTNTRNDGFIYSGNDVDLTTGTLINTKEITAVNNVNAANANVTNSGKIASNNRVLLDNSAITNTGEILSNEILMRNAQRFDNTGTIKGNNVELGVNQNINLTGNLHGQQRLKISANNIANNGNTTGNGLIEINSNDFTNNRELASDTVIINGRGEVVNNSMITGNNGKVSGRNITNNDLVAFENILEMNAQGKVQNNKGKAIYGGQALAIRANEIMNDEAEILGGNMDLNAAKITNNVGTIQSTGNITITSSDFQNIGRVSNLGNYEKYYETWDNRRLSEADVLNGWVYHHGDDWDKSSNGSRTRKARHEQREWLETFIRDAGGNSLLLTKYQNDARNALNNGYQRLESESARHPEVALKGKIESRATTEYGKVLASGNITINSANFKNRDSIISGGGLVNITATNFENSVTTGNPVQLKKGKEKLELEIKRYTKRKRPRVKMVAYFHRELTAGDIGYESGQPSVIEGQQVVVSAPNIIQNPIEAGNGKVLNNGGAIGRTLLSSTSVGVNKGTSSANGQVQAAGNTLLSKVNSSFNGNSQINGSSNLNSPINSTFNRAVQIAGNNSGIKDIKNTGIISVNPILASAMFTANMNPSSRYLMETRSRYINLGQYFGSDYFTSRVGYSEIWDRTRRLGDAYYENQLLTRALSEKLGTAFINGKSNQELIKAMMDNASAEGARLGLTVGQELTQDQINSLNEDIVWYVTKNVNGIEVLAPQVYLSKNTRSIINDDTRNRVGGINGTYIETNNLVNNGTKYGNGGITVVNANTVRNETATNLLSEISGDRTYINAAGNIENIGGLIGGRDLVSVVSQNGDVINRTTTREVGYNNGEFDRTRFTDVVSAAEISSKNGPTYIQGKNYTSTGAITAGNTVRIDASENVNINALKLTGEQKFGRNGDNYGSYGFVNHLQSAVNGTDGVMITSGKDTNISGSQVASLGNVNINAQNINVTNVVNSESIESKRVNSGFISTETKTKSAYIESSQGSQIFGNNVVLDSKKDTNVIASDITASKDVLGNGGNILVTAGNNVNILSNTTSQSSSSTTSKNKSIGSLNVGSKGRADGMAQVIQNSSHLSANGGNIVVKSGKDTLIGASELQSTESIGLVAGGNVVVTGLDEKYGESSSKSKGGMFRGGHLYKGNSESEKNQSITNKESVIRAGKDIVVKGENIGILGSDLDAGQDINVDAKNGIIVKSRNEVYSSENQKNETKVGFFAKGHNLSFEAGIEAKSKSDASATKQIRPDESTLVANGNINLKSGENIYFEGDAASGQDINLDSKNIFIADSEGKVEYTNESKEKRVSFGIDMNFNNLSDTFTSLKKSYEALNIMWNLGDIFDFTGDLLSGKSLMESIEGNEDTLKRLNTLNSGLQGGSGKAGIYAKASIAASKNKGSNSTIERTSLTAGGNINLKGDNSITIRGTDIKGFNDVNIQTKNLDVQASKSSMNSKNTSYELSGEYNVLNPSLSVSGNISHGETEGYVYNNTKIDAGNKLRLNIENGIIRGANISGNDLDVNVKGNLEVASLQDYEKINQTGISAGVGNITGDTRSYSAGVDLTKGNKIWVNEQTSLIGRNSVNVNVGNKLTITGAKISNEENGIDKGNLLVKAKEIEANGITSNDNLRKFGINVAFNERAKGDRTELILKKKGEVTVRPDDLKEVSNRFDEEYGVSVGGHKLEKISRPTIGKGTVISGSTTGEVNRDISVSESITDGVQISDTKFSFISNPFGWGDTRNILATNAGTIGKFIDGINGTKIVNGRLGNSIEGALGAMTGKEWNISSYENSMRSGTFDIVGKFEEPLTKTAGRFFSAVPTSGVHGGLQEQFVRLIRKDKVPIVETKIIPNPDGKGEPRYEVRELKTISDSTYVPEKGEKIKVNTNGIIELKDQAVRNSILKNLSKEEKEKLAAGKPVTVITPYNPTRGAPADLIESGAGKIFDGSASSLWLSIGINRGMAIAYAGRNKNYTYDFSFYSQGNIIGVGALNHLRNNGISLGNVETVRMYGTPMTQKTVEDLKKFHGIDKVYSAVNIKDPVGDNNGVGGISGLVVAERRGVTLNNPTVPFHKATDFLGYVPIIKAFAREEAGSVLPLPTILDPDKHKEAIDQYEKTKQDAIRDGKDVNEAIKKWKRDWASQKEHENSIPITPDDVEKIAENYELDKNDKDYTKKLNKLLKQAFNDKHGSYIYESAKLGTEITDIFRKASEKGELTEDDKKNIREKYYQNQENLIDLFKKAPPIKADSSELNKAIRKSNKDVFENQYEKGRYNTEFHINTSPKLNNGRGEDFKRTREIEDVLKKLKGRVGN</sequence>
<feature type="domain" description="Filamentous haemagglutinin FhaB/tRNA nuclease CdiA-like TPS" evidence="3">
    <location>
        <begin position="45"/>
        <end position="167"/>
    </location>
</feature>
<feature type="region of interest" description="Disordered" evidence="1">
    <location>
        <begin position="2078"/>
        <end position="2105"/>
    </location>
</feature>
<dbReference type="Proteomes" id="UP000321561">
    <property type="component" value="Plasmid pJMUB5056"/>
</dbReference>
<keyword evidence="2" id="KW-0732">Signal</keyword>
<geneLocation type="plasmid" evidence="5">
    <name>pjmub5056 dna</name>
</geneLocation>
<dbReference type="Pfam" id="PF05860">
    <property type="entry name" value="TPS"/>
    <property type="match status" value="1"/>
</dbReference>
<feature type="compositionally biased region" description="Low complexity" evidence="1">
    <location>
        <begin position="1991"/>
        <end position="2005"/>
    </location>
</feature>
<protein>
    <submittedName>
        <fullName evidence="4">Filamentous hemagglutinin N-terminal domain-containing protein</fullName>
    </submittedName>
</protein>
<proteinExistence type="predicted"/>
<dbReference type="InterPro" id="IPR008638">
    <property type="entry name" value="FhaB/CdiA-like_TPS"/>
</dbReference>
<dbReference type="KEGG" id="lhg:JMUB5056_p1001"/>
<evidence type="ECO:0000256" key="2">
    <source>
        <dbReference type="SAM" id="SignalP"/>
    </source>
</evidence>
<dbReference type="RefSeq" id="WP_232052687.1">
    <property type="nucleotide sequence ID" value="NZ_AP019847.1"/>
</dbReference>
<dbReference type="SUPFAM" id="SSF51126">
    <property type="entry name" value="Pectin lyase-like"/>
    <property type="match status" value="1"/>
</dbReference>
<evidence type="ECO:0000313" key="4">
    <source>
        <dbReference type="EMBL" id="BBM60622.1"/>
    </source>
</evidence>
<dbReference type="Pfam" id="PF13332">
    <property type="entry name" value="Fil_haemagg_2"/>
    <property type="match status" value="3"/>
</dbReference>
<gene>
    <name evidence="4" type="ORF">JMUB5056_p1001</name>
</gene>
<dbReference type="NCBIfam" id="TIGR01901">
    <property type="entry name" value="adhes_NPXG"/>
    <property type="match status" value="1"/>
</dbReference>
<keyword evidence="4" id="KW-0614">Plasmid</keyword>